<feature type="compositionally biased region" description="Polar residues" evidence="1">
    <location>
        <begin position="156"/>
        <end position="170"/>
    </location>
</feature>
<dbReference type="Gene3D" id="1.20.1070.10">
    <property type="entry name" value="Rhodopsin 7-helix transmembrane proteins"/>
    <property type="match status" value="1"/>
</dbReference>
<evidence type="ECO:0000313" key="3">
    <source>
        <dbReference type="EMBL" id="KAF7992089.1"/>
    </source>
</evidence>
<feature type="compositionally biased region" description="Basic residues" evidence="1">
    <location>
        <begin position="111"/>
        <end position="134"/>
    </location>
</feature>
<evidence type="ECO:0000256" key="2">
    <source>
        <dbReference type="SAM" id="Phobius"/>
    </source>
</evidence>
<keyword evidence="2" id="KW-0472">Membrane</keyword>
<sequence length="188" mass="21734">MHGTINFTAGDIDDSHYFPRKKNSVCELRFTEWVESGDKSDYGKWRCCVNIVDSVEQTICQDIELPNEVDRPPKEGIGIYIFISIVIICLLALIGSCFYFIITKLKEKLEKKRKKKQRQSRRSRSSRRQRRARSASHQSRARSSNRQNQARSSSHPRQQTSSLPSSQQDEQASRIISARIQAEPNIYV</sequence>
<name>A0A835CQS3_APHGI</name>
<dbReference type="EMBL" id="JACMRX010000003">
    <property type="protein sequence ID" value="KAF7992089.1"/>
    <property type="molecule type" value="Genomic_DNA"/>
</dbReference>
<comment type="caution">
    <text evidence="3">The sequence shown here is derived from an EMBL/GenBank/DDBJ whole genome shotgun (WGS) entry which is preliminary data.</text>
</comment>
<dbReference type="AlphaFoldDB" id="A0A835CQS3"/>
<dbReference type="Proteomes" id="UP000639338">
    <property type="component" value="Unassembled WGS sequence"/>
</dbReference>
<evidence type="ECO:0000256" key="1">
    <source>
        <dbReference type="SAM" id="MobiDB-lite"/>
    </source>
</evidence>
<feature type="transmembrane region" description="Helical" evidence="2">
    <location>
        <begin position="77"/>
        <end position="102"/>
    </location>
</feature>
<keyword evidence="2" id="KW-0812">Transmembrane</keyword>
<gene>
    <name evidence="3" type="ORF">HCN44_001414</name>
</gene>
<accession>A0A835CQS3</accession>
<reference evidence="3 4" key="1">
    <citation type="submission" date="2020-08" db="EMBL/GenBank/DDBJ databases">
        <title>Aphidius gifuensis genome sequencing and assembly.</title>
        <authorList>
            <person name="Du Z."/>
        </authorList>
    </citation>
    <scope>NUCLEOTIDE SEQUENCE [LARGE SCALE GENOMIC DNA]</scope>
    <source>
        <strain evidence="3">YNYX2018</strain>
        <tissue evidence="3">Adults</tissue>
    </source>
</reference>
<feature type="compositionally biased region" description="Low complexity" evidence="1">
    <location>
        <begin position="135"/>
        <end position="155"/>
    </location>
</feature>
<keyword evidence="4" id="KW-1185">Reference proteome</keyword>
<proteinExistence type="predicted"/>
<protein>
    <submittedName>
        <fullName evidence="3">Uncharacterized protein</fullName>
    </submittedName>
</protein>
<feature type="region of interest" description="Disordered" evidence="1">
    <location>
        <begin position="111"/>
        <end position="173"/>
    </location>
</feature>
<organism evidence="3 4">
    <name type="scientific">Aphidius gifuensis</name>
    <name type="common">Parasitoid wasp</name>
    <dbReference type="NCBI Taxonomy" id="684658"/>
    <lineage>
        <taxon>Eukaryota</taxon>
        <taxon>Metazoa</taxon>
        <taxon>Ecdysozoa</taxon>
        <taxon>Arthropoda</taxon>
        <taxon>Hexapoda</taxon>
        <taxon>Insecta</taxon>
        <taxon>Pterygota</taxon>
        <taxon>Neoptera</taxon>
        <taxon>Endopterygota</taxon>
        <taxon>Hymenoptera</taxon>
        <taxon>Apocrita</taxon>
        <taxon>Ichneumonoidea</taxon>
        <taxon>Braconidae</taxon>
        <taxon>Aphidiinae</taxon>
        <taxon>Aphidius</taxon>
    </lineage>
</organism>
<keyword evidence="2" id="KW-1133">Transmembrane helix</keyword>
<evidence type="ECO:0000313" key="4">
    <source>
        <dbReference type="Proteomes" id="UP000639338"/>
    </source>
</evidence>